<evidence type="ECO:0000313" key="10">
    <source>
        <dbReference type="Proteomes" id="UP000315395"/>
    </source>
</evidence>
<gene>
    <name evidence="9" type="ORF">FNH13_02200</name>
</gene>
<proteinExistence type="inferred from homology"/>
<dbReference type="GO" id="GO:0022857">
    <property type="term" value="F:transmembrane transporter activity"/>
    <property type="evidence" value="ECO:0007669"/>
    <property type="project" value="TreeGrafter"/>
</dbReference>
<reference evidence="9 10" key="1">
    <citation type="submission" date="2019-07" db="EMBL/GenBank/DDBJ databases">
        <title>complete genome sequencing of Ornithinimicrobium sp. H23M54.</title>
        <authorList>
            <person name="Bae J.-W."/>
            <person name="Lee S.-Y."/>
        </authorList>
    </citation>
    <scope>NUCLEOTIDE SEQUENCE [LARGE SCALE GENOMIC DNA]</scope>
    <source>
        <strain evidence="9 10">H23M54</strain>
    </source>
</reference>
<dbReference type="Pfam" id="PF02687">
    <property type="entry name" value="FtsX"/>
    <property type="match status" value="1"/>
</dbReference>
<dbReference type="InterPro" id="IPR050250">
    <property type="entry name" value="Macrolide_Exporter_MacB"/>
</dbReference>
<name>A0A516G7E4_9MICO</name>
<evidence type="ECO:0000256" key="3">
    <source>
        <dbReference type="ARBA" id="ARBA00022692"/>
    </source>
</evidence>
<dbReference type="PANTHER" id="PTHR30572:SF4">
    <property type="entry name" value="ABC TRANSPORTER PERMEASE YTRF"/>
    <property type="match status" value="1"/>
</dbReference>
<dbReference type="PANTHER" id="PTHR30572">
    <property type="entry name" value="MEMBRANE COMPONENT OF TRANSPORTER-RELATED"/>
    <property type="match status" value="1"/>
</dbReference>
<evidence type="ECO:0000256" key="7">
    <source>
        <dbReference type="SAM" id="Phobius"/>
    </source>
</evidence>
<evidence type="ECO:0000256" key="4">
    <source>
        <dbReference type="ARBA" id="ARBA00022989"/>
    </source>
</evidence>
<feature type="transmembrane region" description="Helical" evidence="7">
    <location>
        <begin position="896"/>
        <end position="918"/>
    </location>
</feature>
<keyword evidence="2" id="KW-1003">Cell membrane</keyword>
<keyword evidence="4 7" id="KW-1133">Transmembrane helix</keyword>
<comment type="subcellular location">
    <subcellularLocation>
        <location evidence="1">Cell membrane</location>
        <topology evidence="1">Multi-pass membrane protein</topology>
    </subcellularLocation>
</comment>
<dbReference type="OrthoDB" id="3719151at2"/>
<dbReference type="KEGG" id="orz:FNH13_02200"/>
<dbReference type="GO" id="GO:0005886">
    <property type="term" value="C:plasma membrane"/>
    <property type="evidence" value="ECO:0007669"/>
    <property type="project" value="UniProtKB-SubCell"/>
</dbReference>
<feature type="transmembrane region" description="Helical" evidence="7">
    <location>
        <begin position="849"/>
        <end position="876"/>
    </location>
</feature>
<evidence type="ECO:0000259" key="8">
    <source>
        <dbReference type="Pfam" id="PF02687"/>
    </source>
</evidence>
<feature type="domain" description="ABC3 transporter permease C-terminal" evidence="8">
    <location>
        <begin position="806"/>
        <end position="920"/>
    </location>
</feature>
<protein>
    <submittedName>
        <fullName evidence="9">ABC transporter permease</fullName>
    </submittedName>
</protein>
<keyword evidence="5 7" id="KW-0472">Membrane</keyword>
<dbReference type="Proteomes" id="UP000315395">
    <property type="component" value="Chromosome"/>
</dbReference>
<feature type="transmembrane region" description="Helical" evidence="7">
    <location>
        <begin position="353"/>
        <end position="377"/>
    </location>
</feature>
<dbReference type="AlphaFoldDB" id="A0A516G7E4"/>
<sequence length="938" mass="97608">MSRHGAVRVPGRARVVLRQVFADPWPTLLLAVLVALIAFAATLWPRFILDMNSRQVPYQVGALSAQQRDLMANWSATIVPEAGREYTSAQDTWGDLLDGMEETRQAQPEPLRSMMGPGDLFIELGKNDTLQQPPEGTEFARVAIQQRIDPLLEEHVDLVSGDWPQMVLNPSPQLPAESIPEGTVDGPVQVVILDDAADRLNLAPGDTFADFLITGTYVPKNPEDPRWAHMPNSTRVGEIFSGDLGLVGFITAYLPPENPGSTGPITNNAMKLFYPVQGEGVSGDQIDQVTSQLIRLTATQQDLRMPETAEELDTTFNSPGVNLSTPPIQTTFSTESLSTFEALSQQQRATASILAVVAAGPIGVALAVLALAGSLIVSRRQQTLALATARGGSPAQVRGAMALEGLAAGIPAAVAGHYAANLIDLPASGWTEWLPVGLMALAPAVVLATTASTASRSSRSDLSSRGASRLRMLAEVVVLALAGLAIWRLFDRGLTGVSEATEGTGPDAVTVVSVDTGVDLLMVATPVLLALAACVITLRLYPLPVHALMRLFRRGRGLTNFLGAARAVRDPAGGVIPALAVILGVSVAVLSSVLAATINTGAESAVWRTAGADVRMSGPTWSAEDVETVRGVDGVAEVAAIRPATHNADLRGELTADGLTIYIVDSTLPEVWADTPLTPLPEALFASAGSATPVVAGGELVADSGGGSLEGHGEVEVIGHVDELPGVRTRGEFLIVDRTQWEAAGGSTPDGAVVLVKAADPGQTETLTADLNLAVPNALAETPRAQLATFREAPVTGSMSGLLVAAVVATTALTVLAVLCVQLMGAAGRTTLFAVLRTLGLSQRQARGLTAWELGPLVAMAFAVGAALGVLVPWLLLKAIDLTGLTGGDTQPSLAIDWAVLGPVALGILLVVGLAIAVSATLSGRADLVSTLRGGEER</sequence>
<dbReference type="RefSeq" id="WP_143781948.1">
    <property type="nucleotide sequence ID" value="NZ_CP041616.1"/>
</dbReference>
<dbReference type="InterPro" id="IPR003838">
    <property type="entry name" value="ABC3_permease_C"/>
</dbReference>
<evidence type="ECO:0000256" key="6">
    <source>
        <dbReference type="ARBA" id="ARBA00038076"/>
    </source>
</evidence>
<feature type="transmembrane region" description="Helical" evidence="7">
    <location>
        <begin position="575"/>
        <end position="598"/>
    </location>
</feature>
<evidence type="ECO:0000256" key="2">
    <source>
        <dbReference type="ARBA" id="ARBA00022475"/>
    </source>
</evidence>
<feature type="transmembrane region" description="Helical" evidence="7">
    <location>
        <begin position="520"/>
        <end position="541"/>
    </location>
</feature>
<dbReference type="EMBL" id="CP041616">
    <property type="protein sequence ID" value="QDO87290.1"/>
    <property type="molecule type" value="Genomic_DNA"/>
</dbReference>
<evidence type="ECO:0000256" key="1">
    <source>
        <dbReference type="ARBA" id="ARBA00004651"/>
    </source>
</evidence>
<keyword evidence="3 7" id="KW-0812">Transmembrane</keyword>
<feature type="transmembrane region" description="Helical" evidence="7">
    <location>
        <begin position="25"/>
        <end position="44"/>
    </location>
</feature>
<feature type="transmembrane region" description="Helical" evidence="7">
    <location>
        <begin position="802"/>
        <end position="828"/>
    </location>
</feature>
<accession>A0A516G7E4</accession>
<comment type="similarity">
    <text evidence="6">Belongs to the ABC-4 integral membrane protein family.</text>
</comment>
<feature type="transmembrane region" description="Helical" evidence="7">
    <location>
        <begin position="472"/>
        <end position="490"/>
    </location>
</feature>
<evidence type="ECO:0000256" key="5">
    <source>
        <dbReference type="ARBA" id="ARBA00023136"/>
    </source>
</evidence>
<organism evidence="9 10">
    <name type="scientific">Ornithinimicrobium ciconiae</name>
    <dbReference type="NCBI Taxonomy" id="2594265"/>
    <lineage>
        <taxon>Bacteria</taxon>
        <taxon>Bacillati</taxon>
        <taxon>Actinomycetota</taxon>
        <taxon>Actinomycetes</taxon>
        <taxon>Micrococcales</taxon>
        <taxon>Ornithinimicrobiaceae</taxon>
        <taxon>Ornithinimicrobium</taxon>
    </lineage>
</organism>
<keyword evidence="10" id="KW-1185">Reference proteome</keyword>
<feature type="transmembrane region" description="Helical" evidence="7">
    <location>
        <begin position="433"/>
        <end position="451"/>
    </location>
</feature>
<evidence type="ECO:0000313" key="9">
    <source>
        <dbReference type="EMBL" id="QDO87290.1"/>
    </source>
</evidence>